<reference evidence="1" key="1">
    <citation type="journal article" date="2020" name="ISME J.">
        <title>Gammaproteobacteria mediating utilization of methyl-, sulfur- and petroleum organic compounds in deep ocean hydrothermal plumes.</title>
        <authorList>
            <person name="Zhou Z."/>
            <person name="Liu Y."/>
            <person name="Pan J."/>
            <person name="Cron B.R."/>
            <person name="Toner B.M."/>
            <person name="Anantharaman K."/>
            <person name="Breier J.A."/>
            <person name="Dick G.J."/>
            <person name="Li M."/>
        </authorList>
    </citation>
    <scope>NUCLEOTIDE SEQUENCE</scope>
    <source>
        <strain evidence="1">SZUA-1515</strain>
    </source>
</reference>
<sequence length="173" mass="19002">MTTLGTIAVAWLVALSLIPTILLVTSMIALVSSASGIALEKITEETRDRSIKVTAVEPLTNKTFKIRMLNEGERKYRVKDMIYADLILVYYLEGSNVKRVAWLHYDPSGLLSEGWRIDSMVNDVVDPVNSTSGMSGFWNPGEEMHVIAWVSKAANTSLPAYVSFTPPPMHGGG</sequence>
<dbReference type="EMBL" id="DQVM01000036">
    <property type="protein sequence ID" value="HIQ29326.1"/>
    <property type="molecule type" value="Genomic_DNA"/>
</dbReference>
<dbReference type="Proteomes" id="UP000608579">
    <property type="component" value="Unassembled WGS sequence"/>
</dbReference>
<name>A0A832ZXV7_CALS0</name>
<accession>A0A832ZXV7</accession>
<evidence type="ECO:0000313" key="2">
    <source>
        <dbReference type="Proteomes" id="UP000608579"/>
    </source>
</evidence>
<proteinExistence type="predicted"/>
<evidence type="ECO:0000313" key="1">
    <source>
        <dbReference type="EMBL" id="HIQ29326.1"/>
    </source>
</evidence>
<gene>
    <name evidence="1" type="ORF">EYH45_02040</name>
</gene>
<protein>
    <submittedName>
        <fullName evidence="1">Uncharacterized protein</fullName>
    </submittedName>
</protein>
<organism evidence="1 2">
    <name type="scientific">Caldiarchaeum subterraneum</name>
    <dbReference type="NCBI Taxonomy" id="311458"/>
    <lineage>
        <taxon>Archaea</taxon>
        <taxon>Nitrososphaerota</taxon>
        <taxon>Candidatus Caldarchaeales</taxon>
        <taxon>Candidatus Caldarchaeaceae</taxon>
        <taxon>Candidatus Caldarchaeum</taxon>
    </lineage>
</organism>
<comment type="caution">
    <text evidence="1">The sequence shown here is derived from an EMBL/GenBank/DDBJ whole genome shotgun (WGS) entry which is preliminary data.</text>
</comment>
<dbReference type="AlphaFoldDB" id="A0A832ZXV7"/>